<comment type="caution">
    <text evidence="2">The sequence shown here is derived from an EMBL/GenBank/DDBJ whole genome shotgun (WGS) entry which is preliminary data.</text>
</comment>
<keyword evidence="1" id="KW-1133">Transmembrane helix</keyword>
<sequence length="186" mass="21684">MPSKIELEKRFASYSNEQLLDLLNDQEAYTDLAVEVASIELKSRNLSEQEIKDYVVNKYKQAELFIEKNIHEELTLLLKSFFYFCWIPVLTFPFTLNFREDKAILKLRQANFYSTFGFLFFAIGGIVILILKADFLTALSIWIAGMVLALMADKRFNRDPIIRKFEQIIKNYQKSSPALSDKEESV</sequence>
<evidence type="ECO:0000313" key="3">
    <source>
        <dbReference type="Proteomes" id="UP001155182"/>
    </source>
</evidence>
<feature type="transmembrane region" description="Helical" evidence="1">
    <location>
        <begin position="135"/>
        <end position="152"/>
    </location>
</feature>
<evidence type="ECO:0000256" key="1">
    <source>
        <dbReference type="SAM" id="Phobius"/>
    </source>
</evidence>
<feature type="transmembrane region" description="Helical" evidence="1">
    <location>
        <begin position="110"/>
        <end position="129"/>
    </location>
</feature>
<accession>A0A9X2F171</accession>
<dbReference type="Proteomes" id="UP001155182">
    <property type="component" value="Unassembled WGS sequence"/>
</dbReference>
<evidence type="ECO:0000313" key="2">
    <source>
        <dbReference type="EMBL" id="MCO4292767.1"/>
    </source>
</evidence>
<dbReference type="EMBL" id="JAMWYS010000028">
    <property type="protein sequence ID" value="MCO4292767.1"/>
    <property type="molecule type" value="Genomic_DNA"/>
</dbReference>
<keyword evidence="3" id="KW-1185">Reference proteome</keyword>
<gene>
    <name evidence="2" type="ORF">NF867_07830</name>
</gene>
<dbReference type="AlphaFoldDB" id="A0A9X2F171"/>
<feature type="transmembrane region" description="Helical" evidence="1">
    <location>
        <begin position="81"/>
        <end position="98"/>
    </location>
</feature>
<name>A0A9X2F171_9SPHI</name>
<organism evidence="2 3">
    <name type="scientific">Solitalea agri</name>
    <dbReference type="NCBI Taxonomy" id="2953739"/>
    <lineage>
        <taxon>Bacteria</taxon>
        <taxon>Pseudomonadati</taxon>
        <taxon>Bacteroidota</taxon>
        <taxon>Sphingobacteriia</taxon>
        <taxon>Sphingobacteriales</taxon>
        <taxon>Sphingobacteriaceae</taxon>
        <taxon>Solitalea</taxon>
    </lineage>
</organism>
<protein>
    <submittedName>
        <fullName evidence="2">Uncharacterized protein</fullName>
    </submittedName>
</protein>
<proteinExistence type="predicted"/>
<reference evidence="2" key="1">
    <citation type="submission" date="2022-06" db="EMBL/GenBank/DDBJ databases">
        <title>Solitalea sp. MAHUQ-68 isolated from rhizospheric soil.</title>
        <authorList>
            <person name="Huq M.A."/>
        </authorList>
    </citation>
    <scope>NUCLEOTIDE SEQUENCE</scope>
    <source>
        <strain evidence="2">MAHUQ-68</strain>
    </source>
</reference>
<keyword evidence="1" id="KW-0812">Transmembrane</keyword>
<dbReference type="RefSeq" id="WP_252587259.1">
    <property type="nucleotide sequence ID" value="NZ_JAMWYS010000028.1"/>
</dbReference>
<keyword evidence="1" id="KW-0472">Membrane</keyword>